<dbReference type="Pfam" id="PF00702">
    <property type="entry name" value="Hydrolase"/>
    <property type="match status" value="1"/>
</dbReference>
<evidence type="ECO:0000256" key="8">
    <source>
        <dbReference type="ARBA" id="ARBA00022989"/>
    </source>
</evidence>
<name>X5E6C3_9MICR</name>
<dbReference type="PANTHER" id="PTHR45630">
    <property type="entry name" value="CATION-TRANSPORTING ATPASE-RELATED"/>
    <property type="match status" value="1"/>
</dbReference>
<accession>X5E6C3</accession>
<evidence type="ECO:0000256" key="3">
    <source>
        <dbReference type="ARBA" id="ARBA00022723"/>
    </source>
</evidence>
<dbReference type="SUPFAM" id="SSF81665">
    <property type="entry name" value="Calcium ATPase, transmembrane domain M"/>
    <property type="match status" value="1"/>
</dbReference>
<evidence type="ECO:0000256" key="4">
    <source>
        <dbReference type="ARBA" id="ARBA00022741"/>
    </source>
</evidence>
<feature type="transmembrane region" description="Helical" evidence="10">
    <location>
        <begin position="413"/>
        <end position="430"/>
    </location>
</feature>
<proteinExistence type="evidence at transcript level"/>
<evidence type="ECO:0000256" key="5">
    <source>
        <dbReference type="ARBA" id="ARBA00022840"/>
    </source>
</evidence>
<keyword evidence="5" id="KW-0067">ATP-binding</keyword>
<feature type="transmembrane region" description="Helical" evidence="10">
    <location>
        <begin position="450"/>
        <end position="475"/>
    </location>
</feature>
<evidence type="ECO:0000256" key="6">
    <source>
        <dbReference type="ARBA" id="ARBA00022842"/>
    </source>
</evidence>
<dbReference type="InterPro" id="IPR006544">
    <property type="entry name" value="P-type_TPase_V"/>
</dbReference>
<dbReference type="GO" id="GO:0046872">
    <property type="term" value="F:metal ion binding"/>
    <property type="evidence" value="ECO:0007669"/>
    <property type="project" value="UniProtKB-KW"/>
</dbReference>
<keyword evidence="6" id="KW-0460">Magnesium</keyword>
<evidence type="ECO:0000256" key="10">
    <source>
        <dbReference type="SAM" id="Phobius"/>
    </source>
</evidence>
<dbReference type="AlphaFoldDB" id="X5E6C3"/>
<dbReference type="GO" id="GO:0005789">
    <property type="term" value="C:endoplasmic reticulum membrane"/>
    <property type="evidence" value="ECO:0007669"/>
    <property type="project" value="TreeGrafter"/>
</dbReference>
<dbReference type="SUPFAM" id="SSF81660">
    <property type="entry name" value="Metal cation-transporting ATPase, ATP-binding domain N"/>
    <property type="match status" value="1"/>
</dbReference>
<dbReference type="SUPFAM" id="SSF56784">
    <property type="entry name" value="HAD-like"/>
    <property type="match status" value="1"/>
</dbReference>
<keyword evidence="3" id="KW-0479">Metal-binding</keyword>
<feature type="transmembrane region" description="Helical" evidence="10">
    <location>
        <begin position="339"/>
        <end position="362"/>
    </location>
</feature>
<dbReference type="PRINTS" id="PR00120">
    <property type="entry name" value="HATPASE"/>
</dbReference>
<dbReference type="GO" id="GO:0006874">
    <property type="term" value="P:intracellular calcium ion homeostasis"/>
    <property type="evidence" value="ECO:0007669"/>
    <property type="project" value="TreeGrafter"/>
</dbReference>
<dbReference type="Gene3D" id="3.40.1110.10">
    <property type="entry name" value="Calcium-transporting ATPase, cytoplasmic domain N"/>
    <property type="match status" value="1"/>
</dbReference>
<protein>
    <submittedName>
        <fullName evidence="11">Putative P-ATPase-V</fullName>
    </submittedName>
</protein>
<dbReference type="GO" id="GO:0005524">
    <property type="term" value="F:ATP binding"/>
    <property type="evidence" value="ECO:0007669"/>
    <property type="project" value="UniProtKB-KW"/>
</dbReference>
<evidence type="ECO:0000256" key="7">
    <source>
        <dbReference type="ARBA" id="ARBA00022967"/>
    </source>
</evidence>
<dbReference type="InterPro" id="IPR023298">
    <property type="entry name" value="ATPase_P-typ_TM_dom_sf"/>
</dbReference>
<evidence type="ECO:0000256" key="1">
    <source>
        <dbReference type="ARBA" id="ARBA00004141"/>
    </source>
</evidence>
<keyword evidence="9 10" id="KW-0472">Membrane</keyword>
<comment type="subcellular location">
    <subcellularLocation>
        <location evidence="1">Membrane</location>
        <topology evidence="1">Multi-pass membrane protein</topology>
    </subcellularLocation>
</comment>
<keyword evidence="7" id="KW-1278">Translocase</keyword>
<dbReference type="InterPro" id="IPR023299">
    <property type="entry name" value="ATPase_P-typ_cyto_dom_N"/>
</dbReference>
<evidence type="ECO:0000256" key="9">
    <source>
        <dbReference type="ARBA" id="ARBA00023136"/>
    </source>
</evidence>
<dbReference type="EMBL" id="KJ210720">
    <property type="protein sequence ID" value="AHW68397.1"/>
    <property type="molecule type" value="mRNA"/>
</dbReference>
<organism evidence="11">
    <name type="scientific">Nosema pernyi</name>
    <dbReference type="NCBI Taxonomy" id="1112939"/>
    <lineage>
        <taxon>Eukaryota</taxon>
        <taxon>Fungi</taxon>
        <taxon>Fungi incertae sedis</taxon>
        <taxon>Microsporidia</taxon>
        <taxon>Nosematidae</taxon>
        <taxon>Nosema</taxon>
    </lineage>
</organism>
<keyword evidence="2 10" id="KW-0812">Transmembrane</keyword>
<feature type="transmembrane region" description="Helical" evidence="10">
    <location>
        <begin position="382"/>
        <end position="401"/>
    </location>
</feature>
<evidence type="ECO:0000313" key="11">
    <source>
        <dbReference type="EMBL" id="AHW68397.1"/>
    </source>
</evidence>
<reference evidence="11" key="1">
    <citation type="journal article" date="2015" name="Parasitol. Res.">
        <title>Morphological and molecular characterization of Nosema pernyi, a microsporidian parasite in Antheraea pernyi.</title>
        <authorList>
            <person name="Wang Y."/>
            <person name="Liu W."/>
            <person name="Jiang Y."/>
            <person name="Huang L."/>
            <person name="Irfan M."/>
            <person name="Shi S."/>
            <person name="Yang R."/>
            <person name="Qin L."/>
        </authorList>
    </citation>
    <scope>NUCLEOTIDE SEQUENCE</scope>
</reference>
<keyword evidence="8 10" id="KW-1133">Transmembrane helix</keyword>
<dbReference type="InterPro" id="IPR001757">
    <property type="entry name" value="P_typ_ATPase"/>
</dbReference>
<dbReference type="PRINTS" id="PR00119">
    <property type="entry name" value="CATATPASE"/>
</dbReference>
<dbReference type="Gene3D" id="3.40.50.1000">
    <property type="entry name" value="HAD superfamily/HAD-like"/>
    <property type="match status" value="1"/>
</dbReference>
<sequence>MTVLVESKKGDHSSDKIFFVGMKGAPEVVEKFLKEIPESFSFYKKYAKEGYRVIALAYKKFENSNINLNNLSRNEIEKDLIFSGFILFSCRLKHNAQETITALKDSGHKVIMITGDNLLTALSVAKKLGIDPKGIEGESIDKVLEDKDFINFSIFARADPLHKEKILEKYNQMGKFTLMCGDGTNDVGALKMAHIGVALVEGGSTTIKIEDFKDDTPQKKLLRRLEKELSETTTAKMGDASVAAPFTAKTGSLESILNIIRQGRSALVTTIQMYKILGLNSLVNAFSLSVLDCMGIRFGEVQMVGSGILVAFAFMFLTSNQPLKEISKKRPLTNIFNPYILLSVSLQVIVHIISYFVVIFKVKKIEVLEYKEKFTPSLLNTSLFYLSTTQQLSTFLVNYIGRPFRESLLENKKLFTCLFCLFTFILYLIFEMNPDFNSFMEVVPLGEIRTFMLYVIGLDIYACFVLEKICFYVFLL</sequence>
<dbReference type="InterPro" id="IPR023214">
    <property type="entry name" value="HAD_sf"/>
</dbReference>
<feature type="transmembrane region" description="Helical" evidence="10">
    <location>
        <begin position="301"/>
        <end position="318"/>
    </location>
</feature>
<dbReference type="GO" id="GO:0015662">
    <property type="term" value="F:P-type ion transporter activity"/>
    <property type="evidence" value="ECO:0007669"/>
    <property type="project" value="TreeGrafter"/>
</dbReference>
<dbReference type="GO" id="GO:0019829">
    <property type="term" value="F:ATPase-coupled monoatomic cation transmembrane transporter activity"/>
    <property type="evidence" value="ECO:0007669"/>
    <property type="project" value="TreeGrafter"/>
</dbReference>
<dbReference type="GO" id="GO:0016887">
    <property type="term" value="F:ATP hydrolysis activity"/>
    <property type="evidence" value="ECO:0007669"/>
    <property type="project" value="InterPro"/>
</dbReference>
<dbReference type="InterPro" id="IPR036412">
    <property type="entry name" value="HAD-like_sf"/>
</dbReference>
<evidence type="ECO:0000256" key="2">
    <source>
        <dbReference type="ARBA" id="ARBA00022692"/>
    </source>
</evidence>
<keyword evidence="4" id="KW-0547">Nucleotide-binding</keyword>
<dbReference type="PANTHER" id="PTHR45630:SF7">
    <property type="entry name" value="ENDOPLASMIC RETICULUM TRANSMEMBRANE HELIX TRANSLOCASE"/>
    <property type="match status" value="1"/>
</dbReference>